<comment type="caution">
    <text evidence="4">The sequence shown here is derived from an EMBL/GenBank/DDBJ whole genome shotgun (WGS) entry which is preliminary data.</text>
</comment>
<feature type="compositionally biased region" description="Basic residues" evidence="1">
    <location>
        <begin position="135"/>
        <end position="144"/>
    </location>
</feature>
<organism evidence="4 5">
    <name type="scientific">Discostella pseudostelligera</name>
    <dbReference type="NCBI Taxonomy" id="259834"/>
    <lineage>
        <taxon>Eukaryota</taxon>
        <taxon>Sar</taxon>
        <taxon>Stramenopiles</taxon>
        <taxon>Ochrophyta</taxon>
        <taxon>Bacillariophyta</taxon>
        <taxon>Coscinodiscophyceae</taxon>
        <taxon>Thalassiosirophycidae</taxon>
        <taxon>Stephanodiscales</taxon>
        <taxon>Stephanodiscaceae</taxon>
        <taxon>Discostella</taxon>
    </lineage>
</organism>
<gene>
    <name evidence="4" type="ORF">ACHAWU_001164</name>
</gene>
<sequence>MLLVLNLFFHLIHRTLESMGIMNKYMKGERNDPRSRGANRARNHRDGQKNNAANDDRFSHYGRNDDHGARHRRDGRGDGRDRQSSMRDGDRDHNRSRRRSRSRSRSRSYDSRSRSRSPSYRRRRRSRSRSDSRDRHHSSRRHNRSSRDGSTRTSSTRDPNISSTYMIPPPPPPPQRPQTMMQPMTMGQQQQLLPGQPPQVMVHGLQRPMQPPQQQFVQSIGQIPQLGQDAQLNPYLQQYQQQLLQQQQFQQSVPGSNIPQHSLQHMQQMQTYNQNMQQLNQPGKMMPGNVPGLPNMMLGQQGPGSQPGNATNMYSVQNPDQQPLLDIFGIADKAAQALSGRLPQVNPAASVSTMSNPNFPPLLTPANLSAPAFQPHQQNTTSSRQQKATATESELPMMVQYAIQNLRTTGHIESSLDAPLIAMLQRLPENSALSALEIFSSCDLSKMRSKAAYLAGILKKELAKLGLQ</sequence>
<feature type="chain" id="PRO_5044815329" description="Heterogeneous nuclear ribonucleoprotein Q acidic domain-containing protein" evidence="2">
    <location>
        <begin position="19"/>
        <end position="468"/>
    </location>
</feature>
<protein>
    <recommendedName>
        <fullName evidence="3">Heterogeneous nuclear ribonucleoprotein Q acidic domain-containing protein</fullName>
    </recommendedName>
</protein>
<dbReference type="InterPro" id="IPR041337">
    <property type="entry name" value="hnRNP_Q_AcD"/>
</dbReference>
<feature type="domain" description="Heterogeneous nuclear ribonucleoprotein Q acidic" evidence="3">
    <location>
        <begin position="395"/>
        <end position="460"/>
    </location>
</feature>
<feature type="compositionally biased region" description="Low complexity" evidence="1">
    <location>
        <begin position="177"/>
        <end position="194"/>
    </location>
</feature>
<dbReference type="Proteomes" id="UP001530293">
    <property type="component" value="Unassembled WGS sequence"/>
</dbReference>
<dbReference type="EMBL" id="JALLBG020000130">
    <property type="protein sequence ID" value="KAL3763017.1"/>
    <property type="molecule type" value="Genomic_DNA"/>
</dbReference>
<keyword evidence="2" id="KW-0732">Signal</keyword>
<feature type="region of interest" description="Disordered" evidence="1">
    <location>
        <begin position="368"/>
        <end position="390"/>
    </location>
</feature>
<feature type="signal peptide" evidence="2">
    <location>
        <begin position="1"/>
        <end position="18"/>
    </location>
</feature>
<feature type="region of interest" description="Disordered" evidence="1">
    <location>
        <begin position="27"/>
        <end position="194"/>
    </location>
</feature>
<evidence type="ECO:0000313" key="5">
    <source>
        <dbReference type="Proteomes" id="UP001530293"/>
    </source>
</evidence>
<feature type="compositionally biased region" description="Pro residues" evidence="1">
    <location>
        <begin position="167"/>
        <end position="176"/>
    </location>
</feature>
<dbReference type="AlphaFoldDB" id="A0ABD3MHF6"/>
<feature type="compositionally biased region" description="Basic residues" evidence="1">
    <location>
        <begin position="94"/>
        <end position="106"/>
    </location>
</feature>
<feature type="compositionally biased region" description="Polar residues" evidence="1">
    <location>
        <begin position="375"/>
        <end position="390"/>
    </location>
</feature>
<evidence type="ECO:0000313" key="4">
    <source>
        <dbReference type="EMBL" id="KAL3763017.1"/>
    </source>
</evidence>
<feature type="compositionally biased region" description="Basic and acidic residues" evidence="1">
    <location>
        <begin position="75"/>
        <end position="93"/>
    </location>
</feature>
<dbReference type="Pfam" id="PF18360">
    <property type="entry name" value="hnRNP_Q_AcD"/>
    <property type="match status" value="1"/>
</dbReference>
<keyword evidence="5" id="KW-1185">Reference proteome</keyword>
<evidence type="ECO:0000256" key="1">
    <source>
        <dbReference type="SAM" id="MobiDB-lite"/>
    </source>
</evidence>
<dbReference type="CDD" id="cd21039">
    <property type="entry name" value="NURR"/>
    <property type="match status" value="1"/>
</dbReference>
<feature type="compositionally biased region" description="Basic and acidic residues" evidence="1">
    <location>
        <begin position="44"/>
        <end position="68"/>
    </location>
</feature>
<name>A0ABD3MHF6_9STRA</name>
<evidence type="ECO:0000259" key="3">
    <source>
        <dbReference type="Pfam" id="PF18360"/>
    </source>
</evidence>
<accession>A0ABD3MHF6</accession>
<proteinExistence type="predicted"/>
<evidence type="ECO:0000256" key="2">
    <source>
        <dbReference type="SAM" id="SignalP"/>
    </source>
</evidence>
<reference evidence="4 5" key="1">
    <citation type="submission" date="2024-10" db="EMBL/GenBank/DDBJ databases">
        <title>Updated reference genomes for cyclostephanoid diatoms.</title>
        <authorList>
            <person name="Roberts W.R."/>
            <person name="Alverson A.J."/>
        </authorList>
    </citation>
    <scope>NUCLEOTIDE SEQUENCE [LARGE SCALE GENOMIC DNA]</scope>
    <source>
        <strain evidence="4 5">AJA232-27</strain>
    </source>
</reference>